<organism evidence="2 3">
    <name type="scientific">Pasteurella canis</name>
    <dbReference type="NCBI Taxonomy" id="753"/>
    <lineage>
        <taxon>Bacteria</taxon>
        <taxon>Pseudomonadati</taxon>
        <taxon>Pseudomonadota</taxon>
        <taxon>Gammaproteobacteria</taxon>
        <taxon>Pasteurellales</taxon>
        <taxon>Pasteurellaceae</taxon>
        <taxon>Pasteurella</taxon>
    </lineage>
</organism>
<dbReference type="AlphaFoldDB" id="A0A379ESQ8"/>
<dbReference type="EMBL" id="UGTV01000015">
    <property type="protein sequence ID" value="SUC09249.1"/>
    <property type="molecule type" value="Genomic_DNA"/>
</dbReference>
<dbReference type="Proteomes" id="UP000254704">
    <property type="component" value="Unassembled WGS sequence"/>
</dbReference>
<name>A0A379ESQ8_9PAST</name>
<evidence type="ECO:0000256" key="1">
    <source>
        <dbReference type="SAM" id="MobiDB-lite"/>
    </source>
</evidence>
<feature type="compositionally biased region" description="Polar residues" evidence="1">
    <location>
        <begin position="676"/>
        <end position="710"/>
    </location>
</feature>
<evidence type="ECO:0000313" key="2">
    <source>
        <dbReference type="EMBL" id="SUC09249.1"/>
    </source>
</evidence>
<dbReference type="RefSeq" id="WP_115322445.1">
    <property type="nucleotide sequence ID" value="NZ_UGTV01000015.1"/>
</dbReference>
<accession>A0A379ESQ8</accession>
<proteinExistence type="predicted"/>
<keyword evidence="2" id="KW-0472">Membrane</keyword>
<evidence type="ECO:0000313" key="3">
    <source>
        <dbReference type="Proteomes" id="UP000254704"/>
    </source>
</evidence>
<sequence length="710" mass="81424">MNRKAKITLILSGITLALGIAAQYYTNHKINLSLQSFPYHLKDQLTLHVTEKQANFFQRELVFSLEDDKQHKTNIISTKLTALPFTIIAESHIPQPLISELNKKLNITIDKNSINSKFSVVGDYLQSNIVTQFRDLANKPQDLQIDINYAAKTKSMEIQSQLSGFNYDAKTKFDGVTGQYVLIPIGDHHYDLAELELNVKNADIYLLNGENTNIKLEQMRYSLNKSLNEQYYDLTTEFNSKKVNISNKNKISEKDQTAINEFVFSSKHTKIPNSLSFYREFSSILEENKTFPEVIQLIADTLFNNDSAEAKIAMKELNLLENPYQNRFLKLNDFSLSFEANNQDRQNINTDLVLNAKQITLDGEGHKDNKETLILKGLSATHKLAQINLDNRLSLLRFYTDLLKNGSTMKTFPEKDDPAFIETLKHNLATFNEKNEFTLSIDELSYADTQSAKKLALNKLKMAHTEDQQQEKYGYTSTLSLGKFVYDDIKLQVNDLNYQIPFRLAPRKTASPLDLCYDNSYRMLCAFYLSEKTYQKWQKSFANETTPTIKNAELKAFLDTLPNSQAYPISANLTVELIPSENNMMYLNIINMLSSVMYANMDIKLTLAKGLIKDIQANDNQEHNIWDMLRTYVKPNEQLAPYFIEQDDNYVIHYVQQNHVKTINGQPFDEVMDKLNSPTKSETIDESSSLEQPVSELPSTVEQENQPTNP</sequence>
<feature type="region of interest" description="Disordered" evidence="1">
    <location>
        <begin position="673"/>
        <end position="710"/>
    </location>
</feature>
<keyword evidence="2" id="KW-0812">Transmembrane</keyword>
<reference evidence="2 3" key="1">
    <citation type="submission" date="2018-06" db="EMBL/GenBank/DDBJ databases">
        <authorList>
            <consortium name="Pathogen Informatics"/>
            <person name="Doyle S."/>
        </authorList>
    </citation>
    <scope>NUCLEOTIDE SEQUENCE [LARGE SCALE GENOMIC DNA]</scope>
    <source>
        <strain evidence="2 3">NCTC11621</strain>
    </source>
</reference>
<protein>
    <submittedName>
        <fullName evidence="2">Putative transmembrane protein</fullName>
    </submittedName>
</protein>
<gene>
    <name evidence="2" type="ORF">NCTC11621_00451</name>
</gene>